<dbReference type="EMBL" id="CAXKWB010004254">
    <property type="protein sequence ID" value="CAL4072989.1"/>
    <property type="molecule type" value="Genomic_DNA"/>
</dbReference>
<sequence>MPSERKLKRLDNKKKKLKAYLELATSNDEDREKRKQAAIALSVKDEKEEKESTESDSDIEPQVKRQKTNNDDAQHEKSSLSVAIEDNKNSVQVKSERRRLTDAEFQALKLRKRQRDKEKMQWPLVYLTRIGEAASLSLDTASRTPLFMGDIQSLIMYGIMSVFAPYKPRWCTLVRPAKSSHVIAVVVDGVSLKDFVVAASTQQKLALNENTINSSSEVVKEEAGQE</sequence>
<feature type="region of interest" description="Disordered" evidence="1">
    <location>
        <begin position="24"/>
        <end position="96"/>
    </location>
</feature>
<evidence type="ECO:0000313" key="2">
    <source>
        <dbReference type="EMBL" id="CAL4072989.1"/>
    </source>
</evidence>
<organism evidence="2 3">
    <name type="scientific">Meganyctiphanes norvegica</name>
    <name type="common">Northern krill</name>
    <name type="synonym">Thysanopoda norvegica</name>
    <dbReference type="NCBI Taxonomy" id="48144"/>
    <lineage>
        <taxon>Eukaryota</taxon>
        <taxon>Metazoa</taxon>
        <taxon>Ecdysozoa</taxon>
        <taxon>Arthropoda</taxon>
        <taxon>Crustacea</taxon>
        <taxon>Multicrustacea</taxon>
        <taxon>Malacostraca</taxon>
        <taxon>Eumalacostraca</taxon>
        <taxon>Eucarida</taxon>
        <taxon>Euphausiacea</taxon>
        <taxon>Euphausiidae</taxon>
        <taxon>Meganyctiphanes</taxon>
    </lineage>
</organism>
<evidence type="ECO:0000313" key="3">
    <source>
        <dbReference type="Proteomes" id="UP001497623"/>
    </source>
</evidence>
<keyword evidence="3" id="KW-1185">Reference proteome</keyword>
<name>A0AAV2Q945_MEGNR</name>
<reference evidence="2 3" key="1">
    <citation type="submission" date="2024-05" db="EMBL/GenBank/DDBJ databases">
        <authorList>
            <person name="Wallberg A."/>
        </authorList>
    </citation>
    <scope>NUCLEOTIDE SEQUENCE [LARGE SCALE GENOMIC DNA]</scope>
</reference>
<gene>
    <name evidence="2" type="ORF">MNOR_LOCUS8988</name>
</gene>
<dbReference type="Proteomes" id="UP001497623">
    <property type="component" value="Unassembled WGS sequence"/>
</dbReference>
<proteinExistence type="predicted"/>
<protein>
    <submittedName>
        <fullName evidence="2">Uncharacterized protein</fullName>
    </submittedName>
</protein>
<accession>A0AAV2Q945</accession>
<feature type="non-terminal residue" evidence="2">
    <location>
        <position position="226"/>
    </location>
</feature>
<feature type="compositionally biased region" description="Basic and acidic residues" evidence="1">
    <location>
        <begin position="43"/>
        <end position="53"/>
    </location>
</feature>
<evidence type="ECO:0000256" key="1">
    <source>
        <dbReference type="SAM" id="MobiDB-lite"/>
    </source>
</evidence>
<comment type="caution">
    <text evidence="2">The sequence shown here is derived from an EMBL/GenBank/DDBJ whole genome shotgun (WGS) entry which is preliminary data.</text>
</comment>
<dbReference type="AlphaFoldDB" id="A0AAV2Q945"/>
<feature type="compositionally biased region" description="Basic and acidic residues" evidence="1">
    <location>
        <begin position="68"/>
        <end position="78"/>
    </location>
</feature>